<dbReference type="EMBL" id="MU274916">
    <property type="protein sequence ID" value="KAI0087670.1"/>
    <property type="molecule type" value="Genomic_DNA"/>
</dbReference>
<proteinExistence type="predicted"/>
<reference evidence="1" key="1">
    <citation type="journal article" date="2021" name="Environ. Microbiol.">
        <title>Gene family expansions and transcriptome signatures uncover fungal adaptations to wood decay.</title>
        <authorList>
            <person name="Hage H."/>
            <person name="Miyauchi S."/>
            <person name="Viragh M."/>
            <person name="Drula E."/>
            <person name="Min B."/>
            <person name="Chaduli D."/>
            <person name="Navarro D."/>
            <person name="Favel A."/>
            <person name="Norest M."/>
            <person name="Lesage-Meessen L."/>
            <person name="Balint B."/>
            <person name="Merenyi Z."/>
            <person name="de Eugenio L."/>
            <person name="Morin E."/>
            <person name="Martinez A.T."/>
            <person name="Baldrian P."/>
            <person name="Stursova M."/>
            <person name="Martinez M.J."/>
            <person name="Novotny C."/>
            <person name="Magnuson J.K."/>
            <person name="Spatafora J.W."/>
            <person name="Maurice S."/>
            <person name="Pangilinan J."/>
            <person name="Andreopoulos W."/>
            <person name="LaButti K."/>
            <person name="Hundley H."/>
            <person name="Na H."/>
            <person name="Kuo A."/>
            <person name="Barry K."/>
            <person name="Lipzen A."/>
            <person name="Henrissat B."/>
            <person name="Riley R."/>
            <person name="Ahrendt S."/>
            <person name="Nagy L.G."/>
            <person name="Grigoriev I.V."/>
            <person name="Martin F."/>
            <person name="Rosso M.N."/>
        </authorList>
    </citation>
    <scope>NUCLEOTIDE SEQUENCE</scope>
    <source>
        <strain evidence="1">CBS 384.51</strain>
    </source>
</reference>
<organism evidence="1 2">
    <name type="scientific">Irpex rosettiformis</name>
    <dbReference type="NCBI Taxonomy" id="378272"/>
    <lineage>
        <taxon>Eukaryota</taxon>
        <taxon>Fungi</taxon>
        <taxon>Dikarya</taxon>
        <taxon>Basidiomycota</taxon>
        <taxon>Agaricomycotina</taxon>
        <taxon>Agaricomycetes</taxon>
        <taxon>Polyporales</taxon>
        <taxon>Irpicaceae</taxon>
        <taxon>Irpex</taxon>
    </lineage>
</organism>
<evidence type="ECO:0000313" key="2">
    <source>
        <dbReference type="Proteomes" id="UP001055072"/>
    </source>
</evidence>
<protein>
    <submittedName>
        <fullName evidence="1">DNA/RNA polymerase</fullName>
    </submittedName>
</protein>
<keyword evidence="2" id="KW-1185">Reference proteome</keyword>
<dbReference type="Proteomes" id="UP001055072">
    <property type="component" value="Unassembled WGS sequence"/>
</dbReference>
<sequence>MEEGENNVRPNANTFANMLLLWLRVEKQETGPIAEMTLVPKPLSLLRRIVDYDIPVTLVVSDKAFVKSEDAAEVIKALSRAAVDANLPNLSKVIMELGTAEALGCQLEEEPDVPEAMPVTKTKPKVKHAVDGSVSDVEVTDAPEGVTEIPFNLFTLRKHLSEVILARRVLSGDNLARQKLLEASVYDVAVERLKHQVQTLEGLGLGNKGLEHADLRAWMWNWHQKLQVRLKWEVADLVSQEEKHDDRTKERLAPFLSLIKPENLSLITILELMHLHGSGGISEGMKTARALLSVGRAVEIEYKAQMCKMNNISIPSKGTHNDLSFFSNLGYRDLHARRVAARKFMEDSEEWTSEWSQTIRVRVGSFLVDALMDVATVTRTAVDRRTGEKVSEEQPAFYHAYEYIRGHKLGIIKLNPVVSDRMAKESLREALHPRHLPMLVQPKRWISYNDGGYLYNKAPVMRYKDSQEQLTYLKEASNLGNLELFYAALDVLGSTPWKINREIFDVVLQVWNSGERLGKIPPTVLEDPEPEKPENYDSDPKARAVYIARQKAHLEAKANNHSNRCSTNYKIEIARTFLHDTFYLPHTVDFRGRAYPLPPHLNQVGDDLSRGLMKFADGKPLTERGLRWLKIHLANLYGYDKGTFDERVHFVEEHLGDIYDSAENPLEGRGWWKNADDPWQCLSCCMELRAALESPDPAMFISSLPVHQDGTCNGLQHYAALGGDDRGAQQVNLGVTDRPSDVYTHVATMVEEQMRRDIETGTNEKWAHLLSGKITRKVVKQTVMTTVYGVTYIGAREQIEKRLMEQGELVVEDAWQAAAYLAKKVLACIGDLFTGAKGIQLWLNTSARLITKSIPPDRIVAASSGTAKEKAKTLRKEQMTSVIWTTPLGLPIVQPYRAIKRKQVQTALQSVFISDPNSPASVNSVKQASAFPPNFIHSLDATHMMMTALECQSRGIMFASVHDSYWTHACDIDEMSTIIRDTFIALHSSDILGKLDAEFRLRYKGYKVPLSSLSKDLQSKIMAYASSARPDQRQLEVSSINSADEMEDSDEDVYGMDPDMVTKFVNLVDILPPLPEKGHFDVNTIKKSLYFFS</sequence>
<accession>A0ACB8U0Z2</accession>
<comment type="caution">
    <text evidence="1">The sequence shown here is derived from an EMBL/GenBank/DDBJ whole genome shotgun (WGS) entry which is preliminary data.</text>
</comment>
<gene>
    <name evidence="1" type="ORF">BDY19DRAFT_892319</name>
</gene>
<name>A0ACB8U0Z2_9APHY</name>
<evidence type="ECO:0000313" key="1">
    <source>
        <dbReference type="EMBL" id="KAI0087670.1"/>
    </source>
</evidence>